<gene>
    <name evidence="1" type="ORF">ES724_09020</name>
</gene>
<dbReference type="OrthoDB" id="1443086at2"/>
<accession>A0A5C6ZSX6</accession>
<keyword evidence="2" id="KW-1185">Reference proteome</keyword>
<protein>
    <submittedName>
        <fullName evidence="1">Uncharacterized protein</fullName>
    </submittedName>
</protein>
<dbReference type="AlphaFoldDB" id="A0A5C6ZSX6"/>
<organism evidence="1 2">
    <name type="scientific">Gillisia hiemivivida</name>
    <dbReference type="NCBI Taxonomy" id="291190"/>
    <lineage>
        <taxon>Bacteria</taxon>
        <taxon>Pseudomonadati</taxon>
        <taxon>Bacteroidota</taxon>
        <taxon>Flavobacteriia</taxon>
        <taxon>Flavobacteriales</taxon>
        <taxon>Flavobacteriaceae</taxon>
        <taxon>Gillisia</taxon>
    </lineage>
</organism>
<evidence type="ECO:0000313" key="2">
    <source>
        <dbReference type="Proteomes" id="UP000321367"/>
    </source>
</evidence>
<proteinExistence type="predicted"/>
<sequence length="160" mass="18981">MYFHITQKRVRRNSNTLEVFSLAEDEIKKFDLNAIPLNEVQVNNIFKAFSENHLSGDYQTFQAFIQLKPVSRLKRLVWKDSSYKLPKQVNRQTLLEFLSQILVGFENLENQQMIELTNYYFILKNSEGKELTFSTKNIYDWKNNKSSYLENISALLKKNL</sequence>
<name>A0A5C6ZSX6_9FLAO</name>
<dbReference type="EMBL" id="VORY01000008">
    <property type="protein sequence ID" value="TXD93790.1"/>
    <property type="molecule type" value="Genomic_DNA"/>
</dbReference>
<dbReference type="Proteomes" id="UP000321367">
    <property type="component" value="Unassembled WGS sequence"/>
</dbReference>
<comment type="caution">
    <text evidence="1">The sequence shown here is derived from an EMBL/GenBank/DDBJ whole genome shotgun (WGS) entry which is preliminary data.</text>
</comment>
<reference evidence="1 2" key="1">
    <citation type="submission" date="2019-08" db="EMBL/GenBank/DDBJ databases">
        <title>Genome sequence of Gillisia hiemivivida IC154 (type strain).</title>
        <authorList>
            <person name="Bowman J.P."/>
        </authorList>
    </citation>
    <scope>NUCLEOTIDE SEQUENCE [LARGE SCALE GENOMIC DNA]</scope>
    <source>
        <strain evidence="1 2">IC154</strain>
    </source>
</reference>
<evidence type="ECO:0000313" key="1">
    <source>
        <dbReference type="EMBL" id="TXD93790.1"/>
    </source>
</evidence>
<dbReference type="RefSeq" id="WP_146932268.1">
    <property type="nucleotide sequence ID" value="NZ_CBCSHZ010000008.1"/>
</dbReference>